<gene>
    <name evidence="2" type="ORF">AVDCRST_MAG96-1976</name>
</gene>
<sequence length="58" mass="6393">MSSGFPKEYGEDIQFRGASTTKSFTAAAILMLRKQNKLNLDDLITDNIPGTNMPYIPA</sequence>
<reference evidence="2" key="1">
    <citation type="submission" date="2020-02" db="EMBL/GenBank/DDBJ databases">
        <authorList>
            <person name="Meier V. D."/>
        </authorList>
    </citation>
    <scope>NUCLEOTIDE SEQUENCE</scope>
    <source>
        <strain evidence="2">AVDCRST_MAG96</strain>
    </source>
</reference>
<evidence type="ECO:0000259" key="1">
    <source>
        <dbReference type="Pfam" id="PF00144"/>
    </source>
</evidence>
<organism evidence="2">
    <name type="scientific">uncultured Segetibacter sp</name>
    <dbReference type="NCBI Taxonomy" id="481133"/>
    <lineage>
        <taxon>Bacteria</taxon>
        <taxon>Pseudomonadati</taxon>
        <taxon>Bacteroidota</taxon>
        <taxon>Chitinophagia</taxon>
        <taxon>Chitinophagales</taxon>
        <taxon>Chitinophagaceae</taxon>
        <taxon>Segetibacter</taxon>
        <taxon>environmental samples</taxon>
    </lineage>
</organism>
<evidence type="ECO:0000313" key="2">
    <source>
        <dbReference type="EMBL" id="CAA9501064.1"/>
    </source>
</evidence>
<dbReference type="InterPro" id="IPR012338">
    <property type="entry name" value="Beta-lactam/transpept-like"/>
</dbReference>
<dbReference type="EMBL" id="CADCVN010000761">
    <property type="protein sequence ID" value="CAA9501064.1"/>
    <property type="molecule type" value="Genomic_DNA"/>
</dbReference>
<name>A0A6J4SJJ3_9BACT</name>
<dbReference type="Gene3D" id="3.40.710.10">
    <property type="entry name" value="DD-peptidase/beta-lactamase superfamily"/>
    <property type="match status" value="1"/>
</dbReference>
<feature type="non-terminal residue" evidence="2">
    <location>
        <position position="58"/>
    </location>
</feature>
<dbReference type="SUPFAM" id="SSF56601">
    <property type="entry name" value="beta-lactamase/transpeptidase-like"/>
    <property type="match status" value="1"/>
</dbReference>
<proteinExistence type="predicted"/>
<dbReference type="AlphaFoldDB" id="A0A6J4SJJ3"/>
<accession>A0A6J4SJJ3</accession>
<protein>
    <recommendedName>
        <fullName evidence="1">Beta-lactamase-related domain-containing protein</fullName>
    </recommendedName>
</protein>
<dbReference type="Pfam" id="PF00144">
    <property type="entry name" value="Beta-lactamase"/>
    <property type="match status" value="1"/>
</dbReference>
<dbReference type="InterPro" id="IPR001466">
    <property type="entry name" value="Beta-lactam-related"/>
</dbReference>
<feature type="domain" description="Beta-lactamase-related" evidence="1">
    <location>
        <begin position="8"/>
        <end position="49"/>
    </location>
</feature>